<accession>A0AA36D417</accession>
<evidence type="ECO:0000313" key="6">
    <source>
        <dbReference type="EMBL" id="CAJ0580500.1"/>
    </source>
</evidence>
<sequence>MKLLLLALFFGTASATVFTANVKGTVICHKRKQSGILVEFKEADAVSKDDLMGTATTDTDGFFEISGKNDEWGGIEPYVYIYHNCRTIKEGCLTRSRYEYPQYAVNGVYDMSYIALDIATADESSVKCQ</sequence>
<keyword evidence="4 5" id="KW-0732">Signal</keyword>
<feature type="chain" id="PRO_5041303914" description="Transthyretin-like family protein" evidence="5">
    <location>
        <begin position="16"/>
        <end position="129"/>
    </location>
</feature>
<dbReference type="AlphaFoldDB" id="A0AA36D417"/>
<dbReference type="Pfam" id="PF01060">
    <property type="entry name" value="TTR-52"/>
    <property type="match status" value="1"/>
</dbReference>
<proteinExistence type="inferred from homology"/>
<dbReference type="Proteomes" id="UP001177023">
    <property type="component" value="Unassembled WGS sequence"/>
</dbReference>
<gene>
    <name evidence="6" type="ORF">MSPICULIGERA_LOCUS18698</name>
</gene>
<feature type="signal peptide" evidence="5">
    <location>
        <begin position="1"/>
        <end position="15"/>
    </location>
</feature>
<evidence type="ECO:0000256" key="3">
    <source>
        <dbReference type="ARBA" id="ARBA00022525"/>
    </source>
</evidence>
<dbReference type="InterPro" id="IPR001534">
    <property type="entry name" value="Transthyretin-like"/>
</dbReference>
<dbReference type="Gene3D" id="2.60.40.3330">
    <property type="match status" value="1"/>
</dbReference>
<keyword evidence="7" id="KW-1185">Reference proteome</keyword>
<reference evidence="6" key="1">
    <citation type="submission" date="2023-06" db="EMBL/GenBank/DDBJ databases">
        <authorList>
            <person name="Delattre M."/>
        </authorList>
    </citation>
    <scope>NUCLEOTIDE SEQUENCE</scope>
    <source>
        <strain evidence="6">AF72</strain>
    </source>
</reference>
<evidence type="ECO:0000256" key="4">
    <source>
        <dbReference type="ARBA" id="ARBA00022729"/>
    </source>
</evidence>
<dbReference type="PANTHER" id="PTHR21700">
    <property type="entry name" value="TRANSTHYRETIN-LIKE FAMILY PROTEIN-RELATED"/>
    <property type="match status" value="1"/>
</dbReference>
<dbReference type="EMBL" id="CATQJA010002659">
    <property type="protein sequence ID" value="CAJ0580500.1"/>
    <property type="molecule type" value="Genomic_DNA"/>
</dbReference>
<comment type="subcellular location">
    <subcellularLocation>
        <location evidence="1">Secreted</location>
    </subcellularLocation>
</comment>
<dbReference type="GO" id="GO:0005576">
    <property type="term" value="C:extracellular region"/>
    <property type="evidence" value="ECO:0007669"/>
    <property type="project" value="UniProtKB-SubCell"/>
</dbReference>
<comment type="caution">
    <text evidence="6">The sequence shown here is derived from an EMBL/GenBank/DDBJ whole genome shotgun (WGS) entry which is preliminary data.</text>
</comment>
<dbReference type="PANTHER" id="PTHR21700:SF30">
    <property type="entry name" value="TRANSTHYRETIN-LIKE FAMILY PROTEIN"/>
    <property type="match status" value="1"/>
</dbReference>
<feature type="non-terminal residue" evidence="6">
    <location>
        <position position="129"/>
    </location>
</feature>
<organism evidence="6 7">
    <name type="scientific">Mesorhabditis spiculigera</name>
    <dbReference type="NCBI Taxonomy" id="96644"/>
    <lineage>
        <taxon>Eukaryota</taxon>
        <taxon>Metazoa</taxon>
        <taxon>Ecdysozoa</taxon>
        <taxon>Nematoda</taxon>
        <taxon>Chromadorea</taxon>
        <taxon>Rhabditida</taxon>
        <taxon>Rhabditina</taxon>
        <taxon>Rhabditomorpha</taxon>
        <taxon>Rhabditoidea</taxon>
        <taxon>Rhabditidae</taxon>
        <taxon>Mesorhabditinae</taxon>
        <taxon>Mesorhabditis</taxon>
    </lineage>
</organism>
<comment type="similarity">
    <text evidence="2">Belongs to the nematode transthyretin-like family.</text>
</comment>
<protein>
    <recommendedName>
        <fullName evidence="8">Transthyretin-like family protein</fullName>
    </recommendedName>
</protein>
<evidence type="ECO:0000256" key="1">
    <source>
        <dbReference type="ARBA" id="ARBA00004613"/>
    </source>
</evidence>
<evidence type="ECO:0000256" key="2">
    <source>
        <dbReference type="ARBA" id="ARBA00010112"/>
    </source>
</evidence>
<keyword evidence="3" id="KW-0964">Secreted</keyword>
<name>A0AA36D417_9BILA</name>
<evidence type="ECO:0000313" key="7">
    <source>
        <dbReference type="Proteomes" id="UP001177023"/>
    </source>
</evidence>
<evidence type="ECO:0008006" key="8">
    <source>
        <dbReference type="Google" id="ProtNLM"/>
    </source>
</evidence>
<dbReference type="GO" id="GO:0009986">
    <property type="term" value="C:cell surface"/>
    <property type="evidence" value="ECO:0007669"/>
    <property type="project" value="InterPro"/>
</dbReference>
<evidence type="ECO:0000256" key="5">
    <source>
        <dbReference type="SAM" id="SignalP"/>
    </source>
</evidence>
<dbReference type="InterPro" id="IPR038479">
    <property type="entry name" value="Transthyretin-like_sf"/>
</dbReference>